<gene>
    <name evidence="1" type="ORF">DW682_06620</name>
</gene>
<accession>A0A414NE24</accession>
<dbReference type="Proteomes" id="UP000283983">
    <property type="component" value="Unassembled WGS sequence"/>
</dbReference>
<keyword evidence="2" id="KW-1185">Reference proteome</keyword>
<dbReference type="AlphaFoldDB" id="A0A414NE24"/>
<comment type="caution">
    <text evidence="1">The sequence shown here is derived from an EMBL/GenBank/DDBJ whole genome shotgun (WGS) entry which is preliminary data.</text>
</comment>
<reference evidence="1 2" key="1">
    <citation type="submission" date="2018-08" db="EMBL/GenBank/DDBJ databases">
        <title>A genome reference for cultivated species of the human gut microbiota.</title>
        <authorList>
            <person name="Zou Y."/>
            <person name="Xue W."/>
            <person name="Luo G."/>
        </authorList>
    </citation>
    <scope>NUCLEOTIDE SEQUENCE [LARGE SCALE GENOMIC DNA]</scope>
    <source>
        <strain evidence="1 2">AM25-33</strain>
    </source>
</reference>
<protein>
    <submittedName>
        <fullName evidence="1">Uncharacterized protein</fullName>
    </submittedName>
</protein>
<name>A0A414NE24_9ACTN</name>
<evidence type="ECO:0000313" key="2">
    <source>
        <dbReference type="Proteomes" id="UP000283983"/>
    </source>
</evidence>
<dbReference type="InParanoid" id="A0A414NE24"/>
<proteinExistence type="predicted"/>
<evidence type="ECO:0000313" key="1">
    <source>
        <dbReference type="EMBL" id="RHF37277.1"/>
    </source>
</evidence>
<organism evidence="1 2">
    <name type="scientific">Collinsella intestinalis</name>
    <dbReference type="NCBI Taxonomy" id="147207"/>
    <lineage>
        <taxon>Bacteria</taxon>
        <taxon>Bacillati</taxon>
        <taxon>Actinomycetota</taxon>
        <taxon>Coriobacteriia</taxon>
        <taxon>Coriobacteriales</taxon>
        <taxon>Coriobacteriaceae</taxon>
        <taxon>Collinsella</taxon>
    </lineage>
</organism>
<sequence>MPSFYDVQRARTPRPQLRCANHFSFPPTQRKGLLEPTTCTRSSNQRVNLLRSYNDLLDALDVPQLQQSMA</sequence>
<dbReference type="EMBL" id="QSLJ01000002">
    <property type="protein sequence ID" value="RHF37277.1"/>
    <property type="molecule type" value="Genomic_DNA"/>
</dbReference>